<comment type="similarity">
    <text evidence="3">Belongs to the Nudix hydrolase family.</text>
</comment>
<name>A0ABD3ZYV5_BACIU</name>
<dbReference type="CDD" id="cd03424">
    <property type="entry name" value="NUDIX_ADPRase_Nudt5_UGPPase_Nudt14"/>
    <property type="match status" value="1"/>
</dbReference>
<evidence type="ECO:0000256" key="1">
    <source>
        <dbReference type="ARBA" id="ARBA00001946"/>
    </source>
</evidence>
<dbReference type="Proteomes" id="UP000031970">
    <property type="component" value="Unassembled WGS sequence"/>
</dbReference>
<dbReference type="PANTHER" id="PTHR11839">
    <property type="entry name" value="UDP/ADP-SUGAR PYROPHOSPHATASE"/>
    <property type="match status" value="1"/>
</dbReference>
<feature type="domain" description="Nudix hydrolase" evidence="4">
    <location>
        <begin position="53"/>
        <end position="184"/>
    </location>
</feature>
<dbReference type="PRINTS" id="PR00502">
    <property type="entry name" value="NUDIXFAMILY"/>
</dbReference>
<evidence type="ECO:0000256" key="3">
    <source>
        <dbReference type="RuleBase" id="RU003476"/>
    </source>
</evidence>
<comment type="cofactor">
    <cofactor evidence="1">
        <name>Mg(2+)</name>
        <dbReference type="ChEBI" id="CHEBI:18420"/>
    </cofactor>
</comment>
<dbReference type="PROSITE" id="PS00893">
    <property type="entry name" value="NUDIX_BOX"/>
    <property type="match status" value="1"/>
</dbReference>
<dbReference type="EC" id="3.6.1.13" evidence="5"/>
<gene>
    <name evidence="5" type="ORF">B4067_2585</name>
</gene>
<dbReference type="Pfam" id="PF00293">
    <property type="entry name" value="NUDIX"/>
    <property type="match status" value="1"/>
</dbReference>
<proteinExistence type="inferred from homology"/>
<accession>A0ABD3ZYV5</accession>
<dbReference type="InterPro" id="IPR015797">
    <property type="entry name" value="NUDIX_hydrolase-like_dom_sf"/>
</dbReference>
<dbReference type="SUPFAM" id="SSF55811">
    <property type="entry name" value="Nudix"/>
    <property type="match status" value="1"/>
</dbReference>
<evidence type="ECO:0000259" key="4">
    <source>
        <dbReference type="PROSITE" id="PS51462"/>
    </source>
</evidence>
<dbReference type="InterPro" id="IPR020084">
    <property type="entry name" value="NUDIX_hydrolase_CS"/>
</dbReference>
<dbReference type="PANTHER" id="PTHR11839:SF18">
    <property type="entry name" value="NUDIX HYDROLASE DOMAIN-CONTAINING PROTEIN"/>
    <property type="match status" value="1"/>
</dbReference>
<keyword evidence="2 3" id="KW-0378">Hydrolase</keyword>
<dbReference type="AlphaFoldDB" id="A0ABD3ZYV5"/>
<organism evidence="5 6">
    <name type="scientific">Bacillus subtilis subsp. subtilis</name>
    <dbReference type="NCBI Taxonomy" id="135461"/>
    <lineage>
        <taxon>Bacteria</taxon>
        <taxon>Bacillati</taxon>
        <taxon>Bacillota</taxon>
        <taxon>Bacilli</taxon>
        <taxon>Bacillales</taxon>
        <taxon>Bacillaceae</taxon>
        <taxon>Bacillus</taxon>
    </lineage>
</organism>
<dbReference type="Gene3D" id="3.90.79.10">
    <property type="entry name" value="Nucleoside Triphosphate Pyrophosphohydrolase"/>
    <property type="match status" value="1"/>
</dbReference>
<dbReference type="FunFam" id="3.90.79.10:FF:000024">
    <property type="entry name" value="ADP-ribose pyrophosphatase"/>
    <property type="match status" value="1"/>
</dbReference>
<evidence type="ECO:0000313" key="5">
    <source>
        <dbReference type="EMBL" id="KIL33329.1"/>
    </source>
</evidence>
<evidence type="ECO:0000256" key="2">
    <source>
        <dbReference type="ARBA" id="ARBA00022801"/>
    </source>
</evidence>
<evidence type="ECO:0000313" key="6">
    <source>
        <dbReference type="Proteomes" id="UP000031970"/>
    </source>
</evidence>
<dbReference type="PROSITE" id="PS51462">
    <property type="entry name" value="NUDIX"/>
    <property type="match status" value="1"/>
</dbReference>
<dbReference type="EMBL" id="JSXS01000015">
    <property type="protein sequence ID" value="KIL33329.1"/>
    <property type="molecule type" value="Genomic_DNA"/>
</dbReference>
<dbReference type="InterPro" id="IPR000086">
    <property type="entry name" value="NUDIX_hydrolase_dom"/>
</dbReference>
<dbReference type="InterPro" id="IPR020476">
    <property type="entry name" value="Nudix_hydrolase"/>
</dbReference>
<comment type="caution">
    <text evidence="5">The sequence shown here is derived from an EMBL/GenBank/DDBJ whole genome shotgun (WGS) entry which is preliminary data.</text>
</comment>
<sequence>MGHHIETEREMKEMKSLEEKTIAKEQIFSGKVIDLYVEDVELPNGKASKREIVKHPGAVAVLAVTDEGKIIMVKQFRKPLERTIVEIPAGKLEKGEDPEYTALRELEEETGYTAKKLTKITAFYTSPGFADEIVHVFLAEELSVLEEKRELDEDEFVEVMEVTLEDALKLVESREVYDAKTAYAIQYLQLKEALQAQK</sequence>
<reference evidence="5 6" key="1">
    <citation type="submission" date="2014-11" db="EMBL/GenBank/DDBJ databases">
        <title>Draft Genome Sequences of Nine Bacillus subtilis Strains that Form Spores with High Heat-Resistance.</title>
        <authorList>
            <person name="Krawcyk A.O."/>
            <person name="Berendsen E.M."/>
            <person name="de Jong A."/>
            <person name="Holsappel S."/>
            <person name="Eijlander R.T."/>
            <person name="Wells-Bennik M."/>
            <person name="Kuipers O.P."/>
        </authorList>
    </citation>
    <scope>NUCLEOTIDE SEQUENCE [LARGE SCALE GENOMIC DNA]</scope>
    <source>
        <strain evidence="5 6">B4067</strain>
    </source>
</reference>
<protein>
    <submittedName>
        <fullName evidence="5">ADP-ribose pyrophosphatase</fullName>
        <ecNumber evidence="5">3.6.1.13</ecNumber>
    </submittedName>
</protein>
<dbReference type="GO" id="GO:0047631">
    <property type="term" value="F:ADP-ribose diphosphatase activity"/>
    <property type="evidence" value="ECO:0007669"/>
    <property type="project" value="UniProtKB-EC"/>
</dbReference>